<reference evidence="5 6" key="1">
    <citation type="journal article" date="2018" name="Proc. Natl. Acad. Sci. U.S.A.">
        <title>Draft genome sequence of Camellia sinensis var. sinensis provides insights into the evolution of the tea genome and tea quality.</title>
        <authorList>
            <person name="Wei C."/>
            <person name="Yang H."/>
            <person name="Wang S."/>
            <person name="Zhao J."/>
            <person name="Liu C."/>
            <person name="Gao L."/>
            <person name="Xia E."/>
            <person name="Lu Y."/>
            <person name="Tai Y."/>
            <person name="She G."/>
            <person name="Sun J."/>
            <person name="Cao H."/>
            <person name="Tong W."/>
            <person name="Gao Q."/>
            <person name="Li Y."/>
            <person name="Deng W."/>
            <person name="Jiang X."/>
            <person name="Wang W."/>
            <person name="Chen Q."/>
            <person name="Zhang S."/>
            <person name="Li H."/>
            <person name="Wu J."/>
            <person name="Wang P."/>
            <person name="Li P."/>
            <person name="Shi C."/>
            <person name="Zheng F."/>
            <person name="Jian J."/>
            <person name="Huang B."/>
            <person name="Shan D."/>
            <person name="Shi M."/>
            <person name="Fang C."/>
            <person name="Yue Y."/>
            <person name="Li F."/>
            <person name="Li D."/>
            <person name="Wei S."/>
            <person name="Han B."/>
            <person name="Jiang C."/>
            <person name="Yin Y."/>
            <person name="Xia T."/>
            <person name="Zhang Z."/>
            <person name="Bennetzen J.L."/>
            <person name="Zhao S."/>
            <person name="Wan X."/>
        </authorList>
    </citation>
    <scope>NUCLEOTIDE SEQUENCE [LARGE SCALE GENOMIC DNA]</scope>
    <source>
        <strain evidence="6">cv. Shuchazao</strain>
        <tissue evidence="5">Leaf</tissue>
    </source>
</reference>
<keyword evidence="2" id="KW-0732">Signal</keyword>
<evidence type="ECO:0000313" key="5">
    <source>
        <dbReference type="EMBL" id="THG15567.1"/>
    </source>
</evidence>
<dbReference type="PROSITE" id="PS51892">
    <property type="entry name" value="SUBTILASE"/>
    <property type="match status" value="1"/>
</dbReference>
<keyword evidence="6" id="KW-1185">Reference proteome</keyword>
<feature type="domain" description="Peptidase S8/S53" evidence="4">
    <location>
        <begin position="82"/>
        <end position="154"/>
    </location>
</feature>
<evidence type="ECO:0000256" key="1">
    <source>
        <dbReference type="ARBA" id="ARBA00011073"/>
    </source>
</evidence>
<dbReference type="Pfam" id="PF00082">
    <property type="entry name" value="Peptidase_S8"/>
    <property type="match status" value="1"/>
</dbReference>
<evidence type="ECO:0000259" key="4">
    <source>
        <dbReference type="Pfam" id="PF00082"/>
    </source>
</evidence>
<evidence type="ECO:0000256" key="2">
    <source>
        <dbReference type="ARBA" id="ARBA00022729"/>
    </source>
</evidence>
<comment type="caution">
    <text evidence="5">The sequence shown here is derived from an EMBL/GenBank/DDBJ whole genome shotgun (WGS) entry which is preliminary data.</text>
</comment>
<dbReference type="SUPFAM" id="SSF52743">
    <property type="entry name" value="Subtilisin-like"/>
    <property type="match status" value="1"/>
</dbReference>
<organism evidence="5 6">
    <name type="scientific">Camellia sinensis var. sinensis</name>
    <name type="common">China tea</name>
    <dbReference type="NCBI Taxonomy" id="542762"/>
    <lineage>
        <taxon>Eukaryota</taxon>
        <taxon>Viridiplantae</taxon>
        <taxon>Streptophyta</taxon>
        <taxon>Embryophyta</taxon>
        <taxon>Tracheophyta</taxon>
        <taxon>Spermatophyta</taxon>
        <taxon>Magnoliopsida</taxon>
        <taxon>eudicotyledons</taxon>
        <taxon>Gunneridae</taxon>
        <taxon>Pentapetalae</taxon>
        <taxon>asterids</taxon>
        <taxon>Ericales</taxon>
        <taxon>Theaceae</taxon>
        <taxon>Camellia</taxon>
    </lineage>
</organism>
<comment type="similarity">
    <text evidence="1 3">Belongs to the peptidase S8 family.</text>
</comment>
<proteinExistence type="inferred from homology"/>
<evidence type="ECO:0000256" key="3">
    <source>
        <dbReference type="PROSITE-ProRule" id="PRU01240"/>
    </source>
</evidence>
<dbReference type="InterPro" id="IPR036852">
    <property type="entry name" value="Peptidase_S8/S53_dom_sf"/>
</dbReference>
<evidence type="ECO:0000313" key="6">
    <source>
        <dbReference type="Proteomes" id="UP000306102"/>
    </source>
</evidence>
<gene>
    <name evidence="5" type="ORF">TEA_029674</name>
</gene>
<dbReference type="AlphaFoldDB" id="A0A4V3WPA2"/>
<dbReference type="EMBL" id="SDRB02004627">
    <property type="protein sequence ID" value="THG15567.1"/>
    <property type="molecule type" value="Genomic_DNA"/>
</dbReference>
<accession>A0A4V3WPA2</accession>
<protein>
    <recommendedName>
        <fullName evidence="4">Peptidase S8/S53 domain-containing protein</fullName>
    </recommendedName>
</protein>
<dbReference type="GO" id="GO:0004252">
    <property type="term" value="F:serine-type endopeptidase activity"/>
    <property type="evidence" value="ECO:0007669"/>
    <property type="project" value="InterPro"/>
</dbReference>
<dbReference type="PANTHER" id="PTHR10795">
    <property type="entry name" value="PROPROTEIN CONVERTASE SUBTILISIN/KEXIN"/>
    <property type="match status" value="1"/>
</dbReference>
<dbReference type="GO" id="GO:0006508">
    <property type="term" value="P:proteolysis"/>
    <property type="evidence" value="ECO:0007669"/>
    <property type="project" value="InterPro"/>
</dbReference>
<dbReference type="Proteomes" id="UP000306102">
    <property type="component" value="Unassembled WGS sequence"/>
</dbReference>
<dbReference type="InterPro" id="IPR000209">
    <property type="entry name" value="Peptidase_S8/S53_dom"/>
</dbReference>
<dbReference type="STRING" id="542762.A0A4V3WPA2"/>
<dbReference type="Gene3D" id="3.40.50.200">
    <property type="entry name" value="Peptidase S8/S53 domain"/>
    <property type="match status" value="1"/>
</dbReference>
<name>A0A4V3WPA2_CAMSN</name>
<comment type="caution">
    <text evidence="3">Lacks conserved residue(s) required for the propagation of feature annotation.</text>
</comment>
<dbReference type="InterPro" id="IPR045051">
    <property type="entry name" value="SBT"/>
</dbReference>
<sequence>MGSRGGNGTNCHPNIRAKLISLVNDKVQLSSDGDQLIGGKGMSPPPAKWKGKCQFNASLYNNKLIGARSLNVAAKGLPTVLPLDDDGHGSHTASTAAGAFVKNADALGNAKGTAVGIAPHAHLAIYKVCFGLDCPDTDILAGLDATDANVTVSSLEQVEIA</sequence>